<evidence type="ECO:0000256" key="1">
    <source>
        <dbReference type="SAM" id="MobiDB-lite"/>
    </source>
</evidence>
<reference evidence="2 3" key="1">
    <citation type="journal article" date="2024" name="BMC Genomics">
        <title>Genome assembly of redclaw crayfish (Cherax quadricarinatus) provides insights into its immune adaptation and hypoxia tolerance.</title>
        <authorList>
            <person name="Liu Z."/>
            <person name="Zheng J."/>
            <person name="Li H."/>
            <person name="Fang K."/>
            <person name="Wang S."/>
            <person name="He J."/>
            <person name="Zhou D."/>
            <person name="Weng S."/>
            <person name="Chi M."/>
            <person name="Gu Z."/>
            <person name="He J."/>
            <person name="Li F."/>
            <person name="Wang M."/>
        </authorList>
    </citation>
    <scope>NUCLEOTIDE SEQUENCE [LARGE SCALE GENOMIC DNA]</scope>
    <source>
        <strain evidence="2">ZL_2023a</strain>
    </source>
</reference>
<accession>A0AAW0WR04</accession>
<comment type="caution">
    <text evidence="2">The sequence shown here is derived from an EMBL/GenBank/DDBJ whole genome shotgun (WGS) entry which is preliminary data.</text>
</comment>
<name>A0AAW0WR04_CHEQU</name>
<protein>
    <submittedName>
        <fullName evidence="2">Uncharacterized protein</fullName>
    </submittedName>
</protein>
<evidence type="ECO:0000313" key="2">
    <source>
        <dbReference type="EMBL" id="KAK8729441.1"/>
    </source>
</evidence>
<sequence>MDGVEYESREDVDDTECSTSAEMDGMEYAANTGVDDTQCPTNADMHDVEYAANTDVDEKENPISTEMDGVEYGTVPYSNYVEQMSDRDLEENIQNNNEEFYGMNENKIDKLGFKFLDS</sequence>
<organism evidence="2 3">
    <name type="scientific">Cherax quadricarinatus</name>
    <name type="common">Australian red claw crayfish</name>
    <dbReference type="NCBI Taxonomy" id="27406"/>
    <lineage>
        <taxon>Eukaryota</taxon>
        <taxon>Metazoa</taxon>
        <taxon>Ecdysozoa</taxon>
        <taxon>Arthropoda</taxon>
        <taxon>Crustacea</taxon>
        <taxon>Multicrustacea</taxon>
        <taxon>Malacostraca</taxon>
        <taxon>Eumalacostraca</taxon>
        <taxon>Eucarida</taxon>
        <taxon>Decapoda</taxon>
        <taxon>Pleocyemata</taxon>
        <taxon>Astacidea</taxon>
        <taxon>Parastacoidea</taxon>
        <taxon>Parastacidae</taxon>
        <taxon>Cherax</taxon>
    </lineage>
</organism>
<keyword evidence="3" id="KW-1185">Reference proteome</keyword>
<gene>
    <name evidence="2" type="ORF">OTU49_008471</name>
</gene>
<dbReference type="Proteomes" id="UP001445076">
    <property type="component" value="Unassembled WGS sequence"/>
</dbReference>
<feature type="compositionally biased region" description="Acidic residues" evidence="1">
    <location>
        <begin position="1"/>
        <end position="16"/>
    </location>
</feature>
<feature type="region of interest" description="Disordered" evidence="1">
    <location>
        <begin position="1"/>
        <end position="22"/>
    </location>
</feature>
<dbReference type="EMBL" id="JARKIK010000067">
    <property type="protein sequence ID" value="KAK8729441.1"/>
    <property type="molecule type" value="Genomic_DNA"/>
</dbReference>
<evidence type="ECO:0000313" key="3">
    <source>
        <dbReference type="Proteomes" id="UP001445076"/>
    </source>
</evidence>
<proteinExistence type="predicted"/>
<dbReference type="AlphaFoldDB" id="A0AAW0WR04"/>